<evidence type="ECO:0000259" key="3">
    <source>
        <dbReference type="PROSITE" id="PS51371"/>
    </source>
</evidence>
<keyword evidence="2" id="KW-0129">CBS domain</keyword>
<dbReference type="SUPFAM" id="SSF54631">
    <property type="entry name" value="CBS-domain pair"/>
    <property type="match status" value="1"/>
</dbReference>
<feature type="domain" description="CBS" evidence="3">
    <location>
        <begin position="90"/>
        <end position="147"/>
    </location>
</feature>
<protein>
    <recommendedName>
        <fullName evidence="3">CBS domain-containing protein</fullName>
    </recommendedName>
</protein>
<keyword evidence="5" id="KW-1185">Reference proteome</keyword>
<evidence type="ECO:0000256" key="2">
    <source>
        <dbReference type="PROSITE-ProRule" id="PRU00703"/>
    </source>
</evidence>
<comment type="caution">
    <text evidence="4">The sequence shown here is derived from an EMBL/GenBank/DDBJ whole genome shotgun (WGS) entry which is preliminary data.</text>
</comment>
<dbReference type="EMBL" id="BBJM01000017">
    <property type="protein sequence ID" value="GAK48023.1"/>
    <property type="molecule type" value="Genomic_DNA"/>
</dbReference>
<evidence type="ECO:0000313" key="4">
    <source>
        <dbReference type="EMBL" id="GAK48023.1"/>
    </source>
</evidence>
<dbReference type="Gene3D" id="3.10.580.10">
    <property type="entry name" value="CBS-domain"/>
    <property type="match status" value="1"/>
</dbReference>
<organism evidence="4 5">
    <name type="scientific">Secundilactobacillus oryzae JCM 18671</name>
    <dbReference type="NCBI Taxonomy" id="1291743"/>
    <lineage>
        <taxon>Bacteria</taxon>
        <taxon>Bacillati</taxon>
        <taxon>Bacillota</taxon>
        <taxon>Bacilli</taxon>
        <taxon>Lactobacillales</taxon>
        <taxon>Lactobacillaceae</taxon>
        <taxon>Secundilactobacillus</taxon>
    </lineage>
</organism>
<evidence type="ECO:0000313" key="5">
    <source>
        <dbReference type="Proteomes" id="UP000028700"/>
    </source>
</evidence>
<keyword evidence="1" id="KW-0677">Repeat</keyword>
<dbReference type="AlphaFoldDB" id="A0A081BJ05"/>
<reference evidence="4" key="1">
    <citation type="journal article" date="2014" name="Genome Announc.">
        <title>Draft Genome Sequence of Lactobacillus oryzae Strain SG293T.</title>
        <authorList>
            <person name="Tanizawa Y."/>
            <person name="Fujisawa T."/>
            <person name="Mochizuki T."/>
            <person name="Kaminuma E."/>
            <person name="Nakamura Y."/>
            <person name="Tohno M."/>
        </authorList>
    </citation>
    <scope>NUCLEOTIDE SEQUENCE [LARGE SCALE GENOMIC DNA]</scope>
    <source>
        <strain evidence="4">SG293</strain>
    </source>
</reference>
<dbReference type="PANTHER" id="PTHR48108:SF26">
    <property type="entry name" value="CBS DOMAIN-CONTAINING PROTEIN DDB_G0289609"/>
    <property type="match status" value="1"/>
</dbReference>
<dbReference type="InterPro" id="IPR048125">
    <property type="entry name" value="CBS_CbpB"/>
</dbReference>
<dbReference type="eggNOG" id="COG0517">
    <property type="taxonomic scope" value="Bacteria"/>
</dbReference>
<evidence type="ECO:0000256" key="1">
    <source>
        <dbReference type="ARBA" id="ARBA00022737"/>
    </source>
</evidence>
<dbReference type="PANTHER" id="PTHR48108">
    <property type="entry name" value="CBS DOMAIN-CONTAINING PROTEIN CBSX2, CHLOROPLASTIC"/>
    <property type="match status" value="1"/>
</dbReference>
<dbReference type="PROSITE" id="PS51371">
    <property type="entry name" value="CBS"/>
    <property type="match status" value="1"/>
</dbReference>
<dbReference type="NCBIfam" id="NF041630">
    <property type="entry name" value="CBS_CbpB"/>
    <property type="match status" value="1"/>
</dbReference>
<dbReference type="CDD" id="cd04643">
    <property type="entry name" value="CBS_pair_bac"/>
    <property type="match status" value="1"/>
</dbReference>
<name>A0A081BJ05_9LACO</name>
<dbReference type="InterPro" id="IPR051462">
    <property type="entry name" value="CBS_domain-containing"/>
</dbReference>
<dbReference type="InterPro" id="IPR046342">
    <property type="entry name" value="CBS_dom_sf"/>
</dbReference>
<sequence length="154" mass="17476">MLDRAIEELLRMSGDGYLIPADVVANVTETNDCYHALLVLSQTGYSKIPVLNNRGQFRGFVSLALITAQMMESVKINPDRLRDIQVGDVMEKDVAVIDHPDDLEQILNRLVDEPFLPVVDQMGTFTGIITRREILKRVNFLAHNLDEYFDVQTK</sequence>
<dbReference type="RefSeq" id="WP_034528027.1">
    <property type="nucleotide sequence ID" value="NZ_BBAZ01000016.1"/>
</dbReference>
<dbReference type="SMART" id="SM00116">
    <property type="entry name" value="CBS"/>
    <property type="match status" value="2"/>
</dbReference>
<dbReference type="Pfam" id="PF00571">
    <property type="entry name" value="CBS"/>
    <property type="match status" value="1"/>
</dbReference>
<accession>A0A081BJ05</accession>
<gene>
    <name evidence="4" type="ORF">LOSG293_170250</name>
</gene>
<proteinExistence type="predicted"/>
<dbReference type="OrthoDB" id="2375431at2"/>
<dbReference type="Proteomes" id="UP000028700">
    <property type="component" value="Unassembled WGS sequence"/>
</dbReference>
<dbReference type="STRING" id="1291743.LOSG293_170250"/>
<dbReference type="InterPro" id="IPR000644">
    <property type="entry name" value="CBS_dom"/>
</dbReference>